<proteinExistence type="predicted"/>
<protein>
    <submittedName>
        <fullName evidence="1">Uncharacterized protein</fullName>
    </submittedName>
</protein>
<dbReference type="Proteomes" id="UP000199286">
    <property type="component" value="Unassembled WGS sequence"/>
</dbReference>
<sequence length="152" mass="14527">MHGRVMIPLALPLLGACAESATTVLAPYQLANGRVLQDVVSVASDASGGAPVLTSLTTYDVSHAAGTVVIARESASAPGVGLAMADGLGSAAMTSAAILSASAIAAGECNGDTVVDARHGTDGNSATDGDAGDIDTITAVVGNCGSAGSASN</sequence>
<name>A0A1H3NWQ3_9RHOB</name>
<evidence type="ECO:0000313" key="1">
    <source>
        <dbReference type="EMBL" id="SDY92569.1"/>
    </source>
</evidence>
<dbReference type="PROSITE" id="PS51257">
    <property type="entry name" value="PROKAR_LIPOPROTEIN"/>
    <property type="match status" value="1"/>
</dbReference>
<gene>
    <name evidence="1" type="ORF">SAMN05444340_1329</name>
</gene>
<reference evidence="1 2" key="1">
    <citation type="submission" date="2016-10" db="EMBL/GenBank/DDBJ databases">
        <authorList>
            <person name="de Groot N.N."/>
        </authorList>
    </citation>
    <scope>NUCLEOTIDE SEQUENCE [LARGE SCALE GENOMIC DNA]</scope>
    <source>
        <strain evidence="1 2">DSM 26880</strain>
    </source>
</reference>
<evidence type="ECO:0000313" key="2">
    <source>
        <dbReference type="Proteomes" id="UP000199286"/>
    </source>
</evidence>
<dbReference type="AlphaFoldDB" id="A0A1H3NWQ3"/>
<organism evidence="1 2">
    <name type="scientific">Citreimonas salinaria</name>
    <dbReference type="NCBI Taxonomy" id="321339"/>
    <lineage>
        <taxon>Bacteria</taxon>
        <taxon>Pseudomonadati</taxon>
        <taxon>Pseudomonadota</taxon>
        <taxon>Alphaproteobacteria</taxon>
        <taxon>Rhodobacterales</taxon>
        <taxon>Roseobacteraceae</taxon>
        <taxon>Citreimonas</taxon>
    </lineage>
</organism>
<dbReference type="EMBL" id="FNPF01000032">
    <property type="protein sequence ID" value="SDY92569.1"/>
    <property type="molecule type" value="Genomic_DNA"/>
</dbReference>
<accession>A0A1H3NWQ3</accession>
<keyword evidence="2" id="KW-1185">Reference proteome</keyword>